<dbReference type="PANTHER" id="PTHR24291">
    <property type="entry name" value="CYTOCHROME P450 FAMILY 4"/>
    <property type="match status" value="1"/>
</dbReference>
<comment type="similarity">
    <text evidence="5">Belongs to the cytochrome P450 family.</text>
</comment>
<name>A0AAD8E582_DIPPU</name>
<evidence type="ECO:0000256" key="6">
    <source>
        <dbReference type="ARBA" id="ARBA00022617"/>
    </source>
</evidence>
<evidence type="ECO:0000256" key="2">
    <source>
        <dbReference type="ARBA" id="ARBA00003690"/>
    </source>
</evidence>
<evidence type="ECO:0000256" key="9">
    <source>
        <dbReference type="ARBA" id="ARBA00022848"/>
    </source>
</evidence>
<keyword evidence="15" id="KW-1133">Transmembrane helix</keyword>
<dbReference type="GO" id="GO:0016705">
    <property type="term" value="F:oxidoreductase activity, acting on paired donors, with incorporation or reduction of molecular oxygen"/>
    <property type="evidence" value="ECO:0007669"/>
    <property type="project" value="InterPro"/>
</dbReference>
<protein>
    <recommendedName>
        <fullName evidence="18">Cytochrome P450 4C1</fullName>
    </recommendedName>
</protein>
<reference evidence="16" key="1">
    <citation type="journal article" date="2023" name="IScience">
        <title>Live-bearing cockroach genome reveals convergent evolutionary mechanisms linked to viviparity in insects and beyond.</title>
        <authorList>
            <person name="Fouks B."/>
            <person name="Harrison M.C."/>
            <person name="Mikhailova A.A."/>
            <person name="Marchal E."/>
            <person name="English S."/>
            <person name="Carruthers M."/>
            <person name="Jennings E.C."/>
            <person name="Chiamaka E.L."/>
            <person name="Frigard R.A."/>
            <person name="Pippel M."/>
            <person name="Attardo G.M."/>
            <person name="Benoit J.B."/>
            <person name="Bornberg-Bauer E."/>
            <person name="Tobe S.S."/>
        </authorList>
    </citation>
    <scope>NUCLEOTIDE SEQUENCE</scope>
    <source>
        <strain evidence="16">Stay&amp;Tobe</strain>
    </source>
</reference>
<proteinExistence type="inferred from homology"/>
<keyword evidence="11 14" id="KW-0408">Iron</keyword>
<dbReference type="GO" id="GO:0005789">
    <property type="term" value="C:endoplasmic reticulum membrane"/>
    <property type="evidence" value="ECO:0007669"/>
    <property type="project" value="UniProtKB-SubCell"/>
</dbReference>
<comment type="subcellular location">
    <subcellularLocation>
        <location evidence="4">Endoplasmic reticulum membrane</location>
        <topology evidence="4">Peripheral membrane protein</topology>
    </subcellularLocation>
    <subcellularLocation>
        <location evidence="3">Microsome membrane</location>
        <topology evidence="3">Peripheral membrane protein</topology>
    </subcellularLocation>
</comment>
<dbReference type="Proteomes" id="UP001233999">
    <property type="component" value="Unassembled WGS sequence"/>
</dbReference>
<dbReference type="Pfam" id="PF00067">
    <property type="entry name" value="p450"/>
    <property type="match status" value="3"/>
</dbReference>
<feature type="transmembrane region" description="Helical" evidence="15">
    <location>
        <begin position="555"/>
        <end position="573"/>
    </location>
</feature>
<keyword evidence="17" id="KW-1185">Reference proteome</keyword>
<comment type="function">
    <text evidence="2">May be involved in the metabolism of insect hormones and in the breakdown of synthetic insecticides.</text>
</comment>
<dbReference type="GO" id="GO:0004497">
    <property type="term" value="F:monooxygenase activity"/>
    <property type="evidence" value="ECO:0007669"/>
    <property type="project" value="UniProtKB-KW"/>
</dbReference>
<evidence type="ECO:0000256" key="3">
    <source>
        <dbReference type="ARBA" id="ARBA00004174"/>
    </source>
</evidence>
<evidence type="ECO:0000256" key="1">
    <source>
        <dbReference type="ARBA" id="ARBA00001971"/>
    </source>
</evidence>
<dbReference type="EMBL" id="JASPKZ010009367">
    <property type="protein sequence ID" value="KAJ9577304.1"/>
    <property type="molecule type" value="Genomic_DNA"/>
</dbReference>
<gene>
    <name evidence="16" type="ORF">L9F63_006143</name>
</gene>
<dbReference type="PRINTS" id="PR00465">
    <property type="entry name" value="EP450IV"/>
</dbReference>
<dbReference type="InterPro" id="IPR001128">
    <property type="entry name" value="Cyt_P450"/>
</dbReference>
<dbReference type="InterPro" id="IPR017972">
    <property type="entry name" value="Cyt_P450_CS"/>
</dbReference>
<keyword evidence="12" id="KW-0503">Monooxygenase</keyword>
<keyword evidence="13 15" id="KW-0472">Membrane</keyword>
<evidence type="ECO:0000256" key="10">
    <source>
        <dbReference type="ARBA" id="ARBA00023002"/>
    </source>
</evidence>
<keyword evidence="6 14" id="KW-0349">Heme</keyword>
<comment type="cofactor">
    <cofactor evidence="1 14">
        <name>heme</name>
        <dbReference type="ChEBI" id="CHEBI:30413"/>
    </cofactor>
</comment>
<dbReference type="InterPro" id="IPR036396">
    <property type="entry name" value="Cyt_P450_sf"/>
</dbReference>
<feature type="transmembrane region" description="Helical" evidence="15">
    <location>
        <begin position="623"/>
        <end position="641"/>
    </location>
</feature>
<feature type="binding site" description="axial binding residue" evidence="14">
    <location>
        <position position="475"/>
    </location>
    <ligand>
        <name>heme</name>
        <dbReference type="ChEBI" id="CHEBI:30413"/>
    </ligand>
    <ligandPart>
        <name>Fe</name>
        <dbReference type="ChEBI" id="CHEBI:18248"/>
    </ligandPart>
</feature>
<evidence type="ECO:0000256" key="12">
    <source>
        <dbReference type="ARBA" id="ARBA00023033"/>
    </source>
</evidence>
<keyword evidence="8" id="KW-0256">Endoplasmic reticulum</keyword>
<keyword evidence="9" id="KW-0492">Microsome</keyword>
<feature type="transmembrane region" description="Helical" evidence="15">
    <location>
        <begin position="1173"/>
        <end position="1191"/>
    </location>
</feature>
<evidence type="ECO:0000256" key="7">
    <source>
        <dbReference type="ARBA" id="ARBA00022723"/>
    </source>
</evidence>
<evidence type="ECO:0000313" key="16">
    <source>
        <dbReference type="EMBL" id="KAJ9577304.1"/>
    </source>
</evidence>
<comment type="caution">
    <text evidence="16">The sequence shown here is derived from an EMBL/GenBank/DDBJ whole genome shotgun (WGS) entry which is preliminary data.</text>
</comment>
<feature type="non-terminal residue" evidence="16">
    <location>
        <position position="1355"/>
    </location>
</feature>
<reference evidence="16" key="2">
    <citation type="submission" date="2023-05" db="EMBL/GenBank/DDBJ databases">
        <authorList>
            <person name="Fouks B."/>
        </authorList>
    </citation>
    <scope>NUCLEOTIDE SEQUENCE</scope>
    <source>
        <strain evidence="16">Stay&amp;Tobe</strain>
        <tissue evidence="16">Testes</tissue>
    </source>
</reference>
<dbReference type="PRINTS" id="PR00385">
    <property type="entry name" value="P450"/>
</dbReference>
<evidence type="ECO:0000256" key="11">
    <source>
        <dbReference type="ARBA" id="ARBA00023004"/>
    </source>
</evidence>
<dbReference type="SUPFAM" id="SSF48264">
    <property type="entry name" value="Cytochrome P450"/>
    <property type="match status" value="3"/>
</dbReference>
<dbReference type="Gene3D" id="1.10.630.10">
    <property type="entry name" value="Cytochrome P450"/>
    <property type="match status" value="3"/>
</dbReference>
<dbReference type="PROSITE" id="PS00086">
    <property type="entry name" value="CYTOCHROME_P450"/>
    <property type="match status" value="2"/>
</dbReference>
<feature type="non-terminal residue" evidence="16">
    <location>
        <position position="1"/>
    </location>
</feature>
<evidence type="ECO:0000256" key="13">
    <source>
        <dbReference type="ARBA" id="ARBA00023136"/>
    </source>
</evidence>
<accession>A0AAD8E582</accession>
<dbReference type="PANTHER" id="PTHR24291:SF209">
    <property type="entry name" value="CYTOCHROME P450-LIKE PROTEIN"/>
    <property type="match status" value="1"/>
</dbReference>
<dbReference type="GO" id="GO:0005506">
    <property type="term" value="F:iron ion binding"/>
    <property type="evidence" value="ECO:0007669"/>
    <property type="project" value="InterPro"/>
</dbReference>
<evidence type="ECO:0000256" key="14">
    <source>
        <dbReference type="PIRSR" id="PIRSR602403-1"/>
    </source>
</evidence>
<keyword evidence="7 14" id="KW-0479">Metal-binding</keyword>
<evidence type="ECO:0008006" key="18">
    <source>
        <dbReference type="Google" id="ProtNLM"/>
    </source>
</evidence>
<evidence type="ECO:0000256" key="5">
    <source>
        <dbReference type="ARBA" id="ARBA00010617"/>
    </source>
</evidence>
<feature type="transmembrane region" description="Helical" evidence="15">
    <location>
        <begin position="662"/>
        <end position="689"/>
    </location>
</feature>
<sequence>HSVLKLSVQCYFLDSTVDEIFVGRNKMDCVTFLLCAGLLVLSILILLSNGKSQFIKKLKKIPGPMPLPLIGNVLPFLFLKRNEIFSFIQLKNEEWKSMFITWNGKKAQVHLLTPEEVELILKSSDHINKGDFYKFLHKWLGTGLLTSTGKKWHSHRKMITPTFHFKILDNFVEVFSEKSEILVNKLKKEAGSQGFDVYPYITKCALDIICETAMGAPIYAQDDRGAEYVKAVYDMSEITIKRIIYPWLGIESLFKLTKFGRRQDQCLKILHGFTNRVIAERKELMMGQINSSGPASSDEDLVARRRGKAFLDLLLEGSMQGVTLTDEELREEVDTFMFEGHDTTSAGMCWVVFLMGLYPDEKAYKEQESIFQGSERSATMKDLNEMKYLERVIKETLRLYPSVPTIARTVKSDIKIGGYDIPAGCDVLLHIYNVHRNPDQFPNPEKFDPDNFLPERVIKRHPYAYIPFSAGPRNCIGQKFALLEEKTVLSYILRNYKVKSLNKREDIKLMGELILRPEKGIKITCFPYTVCDGKWQHKSFAVYIKISVIVNMCSYYNTMTTSLNILLFFFFYFTKIYLLPRSAMLISLCLLVHNEKYLSYQFLKLFRESSTLMNLFQSPVKVSYHLITFHILILFLYRHAWFRNPSNQQEINDIPSTLEIKFLMISFIVLEPIKYYTCGLLVLSILFLLSNGKSQFTKKLKKIPGPMPLPLIGNVLPFVFLKRNEIFSYIQLKHEERKSMFVTWAGKKAQVHLLNPEEVELILKSSDHIDKGDSYKFLHKWLGTGLLTSTGKKWHSHRKMITPTFHFKILDNFVEVFSEKSEILVNKLKKETGSQGFDVYPYITKCALDIICETAMGTPIYAQDDRGAEYVKAVYDMSEITIKRIIYPWLGIESLFKLTKFGRRHDQCLKILHGFTNKVIAERKELMMGQINPSGPASSDEDLGKKKRKAFLDLLLEGSMQGVTLTDEELREEVDTFMFEGHDTTSAGIRYLTMDQEKAYKEQESIFQGSERSATMKDLNEMKYLERVIKETLRLYPSVPTIARTVKSDVKVGGYDIPAGCDILLHIYNVHRNPNQFPNPEKFDPDNFLPERVIKRHPYAYVPFSAGPRNCIGQKFALLEEKTVLSYILRNYKVKSLNKREDIKLMGELVPVVCTNLDCNYNILAVRSKMDPATFLLSGGLLMFAVLFLFMNIKTSKTATKVNKLPGPKSYPLFGTTLPFLFLKRNQLFNYAQTQIHPTYKSIFRTWLGKTPVINLKRPEDVEIILKSSEHIDKGFTYKFMYKWLGTGLLTSTGQKWHSHRKMITPTFHFKILDSFVEVFSEKSAILVDKLRAVSDSQRFDVYPYITKCALDIIC</sequence>
<dbReference type="GO" id="GO:0020037">
    <property type="term" value="F:heme binding"/>
    <property type="evidence" value="ECO:0007669"/>
    <property type="project" value="InterPro"/>
</dbReference>
<dbReference type="InterPro" id="IPR050196">
    <property type="entry name" value="Cytochrome_P450_Monoox"/>
</dbReference>
<evidence type="ECO:0000256" key="15">
    <source>
        <dbReference type="SAM" id="Phobius"/>
    </source>
</evidence>
<dbReference type="InterPro" id="IPR002403">
    <property type="entry name" value="Cyt_P450_E_grp-IV"/>
</dbReference>
<evidence type="ECO:0000256" key="8">
    <source>
        <dbReference type="ARBA" id="ARBA00022824"/>
    </source>
</evidence>
<evidence type="ECO:0000313" key="17">
    <source>
        <dbReference type="Proteomes" id="UP001233999"/>
    </source>
</evidence>
<feature type="transmembrane region" description="Helical" evidence="15">
    <location>
        <begin position="30"/>
        <end position="49"/>
    </location>
</feature>
<organism evidence="16 17">
    <name type="scientific">Diploptera punctata</name>
    <name type="common">Pacific beetle cockroach</name>
    <dbReference type="NCBI Taxonomy" id="6984"/>
    <lineage>
        <taxon>Eukaryota</taxon>
        <taxon>Metazoa</taxon>
        <taxon>Ecdysozoa</taxon>
        <taxon>Arthropoda</taxon>
        <taxon>Hexapoda</taxon>
        <taxon>Insecta</taxon>
        <taxon>Pterygota</taxon>
        <taxon>Neoptera</taxon>
        <taxon>Polyneoptera</taxon>
        <taxon>Dictyoptera</taxon>
        <taxon>Blattodea</taxon>
        <taxon>Blaberoidea</taxon>
        <taxon>Blaberidae</taxon>
        <taxon>Diplopterinae</taxon>
        <taxon>Diploptera</taxon>
    </lineage>
</organism>
<keyword evidence="15" id="KW-0812">Transmembrane</keyword>
<dbReference type="FunFam" id="1.10.630.10:FF:000035">
    <property type="entry name" value="CYtochrome P450 family"/>
    <property type="match status" value="2"/>
</dbReference>
<evidence type="ECO:0000256" key="4">
    <source>
        <dbReference type="ARBA" id="ARBA00004406"/>
    </source>
</evidence>
<keyword evidence="10" id="KW-0560">Oxidoreductase</keyword>